<evidence type="ECO:0000313" key="1">
    <source>
        <dbReference type="EMBL" id="KAG6762508.1"/>
    </source>
</evidence>
<evidence type="ECO:0000313" key="2">
    <source>
        <dbReference type="Proteomes" id="UP000886885"/>
    </source>
</evidence>
<gene>
    <name evidence="1" type="ORF">POTOM_033013</name>
</gene>
<keyword evidence="2" id="KW-1185">Reference proteome</keyword>
<dbReference type="Proteomes" id="UP000886885">
    <property type="component" value="Chromosome 9A"/>
</dbReference>
<dbReference type="AlphaFoldDB" id="A0A8X7Z191"/>
<organism evidence="1 2">
    <name type="scientific">Populus tomentosa</name>
    <name type="common">Chinese white poplar</name>
    <dbReference type="NCBI Taxonomy" id="118781"/>
    <lineage>
        <taxon>Eukaryota</taxon>
        <taxon>Viridiplantae</taxon>
        <taxon>Streptophyta</taxon>
        <taxon>Embryophyta</taxon>
        <taxon>Tracheophyta</taxon>
        <taxon>Spermatophyta</taxon>
        <taxon>Magnoliopsida</taxon>
        <taxon>eudicotyledons</taxon>
        <taxon>Gunneridae</taxon>
        <taxon>Pentapetalae</taxon>
        <taxon>rosids</taxon>
        <taxon>fabids</taxon>
        <taxon>Malpighiales</taxon>
        <taxon>Salicaceae</taxon>
        <taxon>Saliceae</taxon>
        <taxon>Populus</taxon>
    </lineage>
</organism>
<accession>A0A8X7Z191</accession>
<name>A0A8X7Z191_POPTO</name>
<proteinExistence type="predicted"/>
<reference evidence="1" key="1">
    <citation type="journal article" date="2020" name="bioRxiv">
        <title>Hybrid origin of Populus tomentosa Carr. identified through genome sequencing and phylogenomic analysis.</title>
        <authorList>
            <person name="An X."/>
            <person name="Gao K."/>
            <person name="Chen Z."/>
            <person name="Li J."/>
            <person name="Yang X."/>
            <person name="Yang X."/>
            <person name="Zhou J."/>
            <person name="Guo T."/>
            <person name="Zhao T."/>
            <person name="Huang S."/>
            <person name="Miao D."/>
            <person name="Khan W.U."/>
            <person name="Rao P."/>
            <person name="Ye M."/>
            <person name="Lei B."/>
            <person name="Liao W."/>
            <person name="Wang J."/>
            <person name="Ji L."/>
            <person name="Li Y."/>
            <person name="Guo B."/>
            <person name="Mustafa N.S."/>
            <person name="Li S."/>
            <person name="Yun Q."/>
            <person name="Keller S.R."/>
            <person name="Mao J."/>
            <person name="Zhang R."/>
            <person name="Strauss S.H."/>
        </authorList>
    </citation>
    <scope>NUCLEOTIDE SEQUENCE</scope>
    <source>
        <strain evidence="1">GM15</strain>
        <tissue evidence="1">Leaf</tissue>
    </source>
</reference>
<comment type="caution">
    <text evidence="1">The sequence shown here is derived from an EMBL/GenBank/DDBJ whole genome shotgun (WGS) entry which is preliminary data.</text>
</comment>
<dbReference type="EMBL" id="JAAWWB010000017">
    <property type="protein sequence ID" value="KAG6762508.1"/>
    <property type="molecule type" value="Genomic_DNA"/>
</dbReference>
<protein>
    <submittedName>
        <fullName evidence="1">Uncharacterized protein</fullName>
    </submittedName>
</protein>
<sequence length="156" mass="17498">MQRVWQRVVGCLKEGIGSHGVGLIFGLRGGGGEVGCEGGVGRWLSEKGGRLGIKGFRGVGDGCVLPFFLFDPMRWDFFFFFVGSVRWRLRSDLNGVRAERQGAVGIHIWTYPNLQIIFKQKPKPRFTTSRPWQMSGLTRFSSSAVKSQIEDSKTKR</sequence>